<dbReference type="EMBL" id="SSNY01000012">
    <property type="protein sequence ID" value="THF55206.1"/>
    <property type="molecule type" value="Genomic_DNA"/>
</dbReference>
<comment type="caution">
    <text evidence="3">The sequence shown here is derived from an EMBL/GenBank/DDBJ whole genome shotgun (WGS) entry which is preliminary data.</text>
</comment>
<evidence type="ECO:0000313" key="3">
    <source>
        <dbReference type="EMBL" id="THF55206.1"/>
    </source>
</evidence>
<dbReference type="Proteomes" id="UP000306441">
    <property type="component" value="Unassembled WGS sequence"/>
</dbReference>
<gene>
    <name evidence="3" type="ORF">E6C48_18325</name>
</gene>
<evidence type="ECO:0000256" key="2">
    <source>
        <dbReference type="SAM" id="Phobius"/>
    </source>
</evidence>
<keyword evidence="2" id="KW-0812">Transmembrane</keyword>
<feature type="region of interest" description="Disordered" evidence="1">
    <location>
        <begin position="62"/>
        <end position="84"/>
    </location>
</feature>
<dbReference type="Pfam" id="PF11089">
    <property type="entry name" value="SyrA"/>
    <property type="match status" value="1"/>
</dbReference>
<keyword evidence="2" id="KW-1133">Transmembrane helix</keyword>
<sequence>MPFVLFLRGFIGALVAFAIVTYVVTQSLWTTLIDTIICAVIIQAGYFLAVLAMIWWAPARGKASEPARKEPAPAAAKKDRQVVR</sequence>
<proteinExistence type="predicted"/>
<feature type="transmembrane region" description="Helical" evidence="2">
    <location>
        <begin position="36"/>
        <end position="57"/>
    </location>
</feature>
<accession>A0ABY2Q2I9</accession>
<protein>
    <submittedName>
        <fullName evidence="3">Exopolysaccharide production repressor protein exox</fullName>
    </submittedName>
</protein>
<dbReference type="InterPro" id="IPR024239">
    <property type="entry name" value="SyrA"/>
</dbReference>
<reference evidence="3 4" key="1">
    <citation type="submission" date="2019-04" db="EMBL/GenBank/DDBJ databases">
        <title>Mesorhizobium composti sp. nov., isolated from compost.</title>
        <authorList>
            <person name="Lin S.-Y."/>
            <person name="Hameed A."/>
            <person name="Hsieh Y.-T."/>
            <person name="Young C.-C."/>
        </authorList>
    </citation>
    <scope>NUCLEOTIDE SEQUENCE [LARGE SCALE GENOMIC DNA]</scope>
    <source>
        <strain evidence="3 4">CC-YTH430</strain>
    </source>
</reference>
<keyword evidence="2" id="KW-0472">Membrane</keyword>
<evidence type="ECO:0000313" key="4">
    <source>
        <dbReference type="Proteomes" id="UP000306441"/>
    </source>
</evidence>
<dbReference type="RefSeq" id="WP_136359631.1">
    <property type="nucleotide sequence ID" value="NZ_SSNY01000012.1"/>
</dbReference>
<keyword evidence="4" id="KW-1185">Reference proteome</keyword>
<feature type="transmembrane region" description="Helical" evidence="2">
    <location>
        <begin position="6"/>
        <end position="24"/>
    </location>
</feature>
<evidence type="ECO:0000256" key="1">
    <source>
        <dbReference type="SAM" id="MobiDB-lite"/>
    </source>
</evidence>
<organism evidence="3 4">
    <name type="scientific">Ollibium composti</name>
    <dbReference type="NCBI Taxonomy" id="2675109"/>
    <lineage>
        <taxon>Bacteria</taxon>
        <taxon>Pseudomonadati</taxon>
        <taxon>Pseudomonadota</taxon>
        <taxon>Alphaproteobacteria</taxon>
        <taxon>Hyphomicrobiales</taxon>
        <taxon>Phyllobacteriaceae</taxon>
        <taxon>Ollibium</taxon>
    </lineage>
</organism>
<name>A0ABY2Q2I9_9HYPH</name>